<evidence type="ECO:0000256" key="3">
    <source>
        <dbReference type="ARBA" id="ARBA00022898"/>
    </source>
</evidence>
<evidence type="ECO:0000256" key="1">
    <source>
        <dbReference type="ARBA" id="ARBA00001933"/>
    </source>
</evidence>
<keyword evidence="4" id="KW-0456">Lyase</keyword>
<sequence>MSIFDEAYVRRSTRSVKWDRMDMVYSIPDASEILPMWVADMDFAAPQPVIKALHKRLEHPVFGYSYVCDDCKESIVSWFKKRHQWTIDPATILFNQGVVPAIASIVETFTEPGDKIAVSTPVYPPFFNVPKHQQREIVSCDLVEASGTYHYDFQNLEETFKQGVKMYILCNPHNPGGIVWSEKDLERLVELAIQYNVFIISDEIHADLLMDGNKHIPLLTVKRAEEANIVTCIAPTKTFNIAGIQAAMMVVPNAQLRAQLEQHALAHGQFELNTFAPAAIHAAYTHGEQWLDELLSYLSENMDYIIKELTTIPGIQIAKPQATYLLWIDYRATGLEEKEVMDRLLTIGKLALEPGTKYGEAGRGFLRMNVAASFETIKDGVQRFKKAFA</sequence>
<dbReference type="STRING" id="1220589.CD32_17035"/>
<comment type="caution">
    <text evidence="7">The sequence shown here is derived from an EMBL/GenBank/DDBJ whole genome shotgun (WGS) entry which is preliminary data.</text>
</comment>
<dbReference type="InterPro" id="IPR027619">
    <property type="entry name" value="C-S_lyase_PatB-like"/>
</dbReference>
<dbReference type="GO" id="GO:0047804">
    <property type="term" value="F:cysteine-S-conjugate beta-lyase activity"/>
    <property type="evidence" value="ECO:0007669"/>
    <property type="project" value="UniProtKB-EC"/>
</dbReference>
<dbReference type="InterPro" id="IPR051798">
    <property type="entry name" value="Class-II_PLP-Dep_Aminotrans"/>
</dbReference>
<dbReference type="NCBIfam" id="TIGR04350">
    <property type="entry name" value="C_S_lyase_PatB"/>
    <property type="match status" value="1"/>
</dbReference>
<evidence type="ECO:0000256" key="5">
    <source>
        <dbReference type="ARBA" id="ARBA00037974"/>
    </source>
</evidence>
<dbReference type="InterPro" id="IPR004839">
    <property type="entry name" value="Aminotransferase_I/II_large"/>
</dbReference>
<dbReference type="PANTHER" id="PTHR43525">
    <property type="entry name" value="PROTEIN MALY"/>
    <property type="match status" value="1"/>
</dbReference>
<organism evidence="7 8">
    <name type="scientific">Lysinibacillus odysseyi 34hs-1 = NBRC 100172</name>
    <dbReference type="NCBI Taxonomy" id="1220589"/>
    <lineage>
        <taxon>Bacteria</taxon>
        <taxon>Bacillati</taxon>
        <taxon>Bacillota</taxon>
        <taxon>Bacilli</taxon>
        <taxon>Bacillales</taxon>
        <taxon>Bacillaceae</taxon>
        <taxon>Lysinibacillus</taxon>
    </lineage>
</organism>
<dbReference type="Proteomes" id="UP000030437">
    <property type="component" value="Unassembled WGS sequence"/>
</dbReference>
<dbReference type="Gene3D" id="3.40.640.10">
    <property type="entry name" value="Type I PLP-dependent aspartate aminotransferase-like (Major domain)"/>
    <property type="match status" value="1"/>
</dbReference>
<evidence type="ECO:0000256" key="4">
    <source>
        <dbReference type="ARBA" id="ARBA00023239"/>
    </source>
</evidence>
<keyword evidence="3" id="KW-0663">Pyridoxal phosphate</keyword>
<dbReference type="SUPFAM" id="SSF53383">
    <property type="entry name" value="PLP-dependent transferases"/>
    <property type="match status" value="1"/>
</dbReference>
<dbReference type="InterPro" id="IPR015422">
    <property type="entry name" value="PyrdxlP-dep_Trfase_small"/>
</dbReference>
<dbReference type="InterPro" id="IPR015421">
    <property type="entry name" value="PyrdxlP-dep_Trfase_major"/>
</dbReference>
<dbReference type="EMBL" id="JPVP01000059">
    <property type="protein sequence ID" value="KGR82570.1"/>
    <property type="molecule type" value="Genomic_DNA"/>
</dbReference>
<dbReference type="RefSeq" id="WP_036156867.1">
    <property type="nucleotide sequence ID" value="NZ_AVCX01000002.1"/>
</dbReference>
<dbReference type="OrthoDB" id="9802872at2"/>
<dbReference type="Gene3D" id="3.90.1150.10">
    <property type="entry name" value="Aspartate Aminotransferase, domain 1"/>
    <property type="match status" value="1"/>
</dbReference>
<dbReference type="AlphaFoldDB" id="A0A0A3IGE1"/>
<evidence type="ECO:0000259" key="6">
    <source>
        <dbReference type="Pfam" id="PF00155"/>
    </source>
</evidence>
<dbReference type="InterPro" id="IPR015424">
    <property type="entry name" value="PyrdxlP-dep_Trfase"/>
</dbReference>
<feature type="domain" description="Aminotransferase class I/classII large" evidence="6">
    <location>
        <begin position="42"/>
        <end position="382"/>
    </location>
</feature>
<comment type="similarity">
    <text evidence="5">Belongs to the class-II pyridoxal-phosphate-dependent aminotransferase family. MalY/PatB cystathionine beta-lyase subfamily.</text>
</comment>
<dbReference type="PANTHER" id="PTHR43525:SF1">
    <property type="entry name" value="PROTEIN MALY"/>
    <property type="match status" value="1"/>
</dbReference>
<name>A0A0A3IGE1_9BACI</name>
<dbReference type="GO" id="GO:0030170">
    <property type="term" value="F:pyridoxal phosphate binding"/>
    <property type="evidence" value="ECO:0007669"/>
    <property type="project" value="InterPro"/>
</dbReference>
<dbReference type="EC" id="4.4.1.13" evidence="2"/>
<evidence type="ECO:0000313" key="7">
    <source>
        <dbReference type="EMBL" id="KGR82570.1"/>
    </source>
</evidence>
<protein>
    <recommendedName>
        <fullName evidence="2">cysteine-S-conjugate beta-lyase</fullName>
        <ecNumber evidence="2">4.4.1.13</ecNumber>
    </recommendedName>
</protein>
<evidence type="ECO:0000256" key="2">
    <source>
        <dbReference type="ARBA" id="ARBA00012224"/>
    </source>
</evidence>
<dbReference type="eggNOG" id="COG1168">
    <property type="taxonomic scope" value="Bacteria"/>
</dbReference>
<evidence type="ECO:0000313" key="8">
    <source>
        <dbReference type="Proteomes" id="UP000030437"/>
    </source>
</evidence>
<dbReference type="Pfam" id="PF00155">
    <property type="entry name" value="Aminotran_1_2"/>
    <property type="match status" value="1"/>
</dbReference>
<keyword evidence="8" id="KW-1185">Reference proteome</keyword>
<reference evidence="7 8" key="1">
    <citation type="submission" date="2014-02" db="EMBL/GenBank/DDBJ databases">
        <title>Draft genome sequence of Lysinibacillus odysseyi NBRC 100172.</title>
        <authorList>
            <person name="Zhang F."/>
            <person name="Wang G."/>
            <person name="Zhang L."/>
        </authorList>
    </citation>
    <scope>NUCLEOTIDE SEQUENCE [LARGE SCALE GENOMIC DNA]</scope>
    <source>
        <strain evidence="7 8">NBRC 100172</strain>
    </source>
</reference>
<proteinExistence type="inferred from homology"/>
<comment type="cofactor">
    <cofactor evidence="1">
        <name>pyridoxal 5'-phosphate</name>
        <dbReference type="ChEBI" id="CHEBI:597326"/>
    </cofactor>
</comment>
<dbReference type="CDD" id="cd00609">
    <property type="entry name" value="AAT_like"/>
    <property type="match status" value="1"/>
</dbReference>
<accession>A0A0A3IGE1</accession>
<gene>
    <name evidence="7" type="ORF">CD32_17035</name>
</gene>